<protein>
    <recommendedName>
        <fullName evidence="1">GmrSD restriction endonucleases N-terminal domain-containing protein</fullName>
    </recommendedName>
</protein>
<sequence length="595" mass="71061">MDDNKLVLKSINQLFEYSFFIPAYQRGYRWSDTQVTQLLEDIWQFAKNPPLYEQGTEKPFYCLQPIVVKKHENNDKWEVIDGQQRLTTLYLILKNLQNQIERDQKNFTKIFYETRTDSENFLYIVETNESKEKAKTNIDFMHIWNAYNTIYKWFQNKANSTEDASPRAILAPTLLRDTKVIWYEVNETESKSIDIFTRLNIGKIPLTNAELIKAMFLQKGNFSEERATLKQIQIASEWDTIEKTLQDDAFWFFIYNPDNPLKYDNRIEYLFDLMKNRTRDSEYYHTFNEFQKDFSSLKKDNKPDIDKIWLEIKKYFLTFEEWFKDYVLFHYVGFLVDCGKHIDTIKKESENKSKVEFKDYLKGVIKKEVICQIDDLEYGDKQVKKVLLLFNIQTVLETQKSEMRFPFHKYKLDEWDIEHVRSQTEKEIKGNARIEWSKDILDYFTGFSDTAKLKGFIEELIKKKEESTDEKAVAICNQLIDWLCSEKFDDNEFSIIYNEVIKYFKESSTPESINTIANLALLDAATNRSYKNALFPIKRKRIIENDKNGLFVPIATKNLFLKYYSRKLGEVMYWNTHDAENYLEAIKETLKDFLP</sequence>
<comment type="caution">
    <text evidence="2">The sequence shown here is derived from an EMBL/GenBank/DDBJ whole genome shotgun (WGS) entry which is preliminary data.</text>
</comment>
<feature type="domain" description="GmrSD restriction endonucleases N-terminal" evidence="1">
    <location>
        <begin position="13"/>
        <end position="216"/>
    </location>
</feature>
<dbReference type="PANTHER" id="PTHR35149:SF1">
    <property type="entry name" value="DUF5655 DOMAIN-CONTAINING PROTEIN"/>
    <property type="match status" value="1"/>
</dbReference>
<dbReference type="PANTHER" id="PTHR35149">
    <property type="entry name" value="SLL5132 PROTEIN"/>
    <property type="match status" value="1"/>
</dbReference>
<evidence type="ECO:0000313" key="2">
    <source>
        <dbReference type="EMBL" id="KAA6333381.1"/>
    </source>
</evidence>
<gene>
    <name evidence="2" type="ORF">EZS27_018200</name>
</gene>
<accession>A0A5J4RKQ6</accession>
<dbReference type="EMBL" id="SNRY01001121">
    <property type="protein sequence ID" value="KAA6333381.1"/>
    <property type="molecule type" value="Genomic_DNA"/>
</dbReference>
<dbReference type="Pfam" id="PF03235">
    <property type="entry name" value="GmrSD_N"/>
    <property type="match status" value="1"/>
</dbReference>
<name>A0A5J4RKQ6_9ZZZZ</name>
<proteinExistence type="predicted"/>
<dbReference type="AlphaFoldDB" id="A0A5J4RKQ6"/>
<reference evidence="2" key="1">
    <citation type="submission" date="2019-03" db="EMBL/GenBank/DDBJ databases">
        <title>Single cell metagenomics reveals metabolic interactions within the superorganism composed of flagellate Streblomastix strix and complex community of Bacteroidetes bacteria on its surface.</title>
        <authorList>
            <person name="Treitli S.C."/>
            <person name="Kolisko M."/>
            <person name="Husnik F."/>
            <person name="Keeling P."/>
            <person name="Hampl V."/>
        </authorList>
    </citation>
    <scope>NUCLEOTIDE SEQUENCE</scope>
    <source>
        <strain evidence="2">STM</strain>
    </source>
</reference>
<dbReference type="CDD" id="cd16387">
    <property type="entry name" value="ParB_N_Srx"/>
    <property type="match status" value="1"/>
</dbReference>
<evidence type="ECO:0000259" key="1">
    <source>
        <dbReference type="Pfam" id="PF03235"/>
    </source>
</evidence>
<dbReference type="InterPro" id="IPR004919">
    <property type="entry name" value="GmrSD_N"/>
</dbReference>
<organism evidence="2">
    <name type="scientific">termite gut metagenome</name>
    <dbReference type="NCBI Taxonomy" id="433724"/>
    <lineage>
        <taxon>unclassified sequences</taxon>
        <taxon>metagenomes</taxon>
        <taxon>organismal metagenomes</taxon>
    </lineage>
</organism>